<comment type="similarity">
    <text evidence="3">Belongs to the CofD family.</text>
</comment>
<dbReference type="HAMAP" id="MF_01257">
    <property type="entry name" value="CofD"/>
    <property type="match status" value="1"/>
</dbReference>
<gene>
    <name evidence="3 4" type="primary">cofD</name>
    <name evidence="4" type="ORF">PFGANNDM_00050</name>
</gene>
<accession>A0A7G9YUY1</accession>
<dbReference type="InterPro" id="IPR002882">
    <property type="entry name" value="CofD"/>
</dbReference>
<dbReference type="Pfam" id="PF01933">
    <property type="entry name" value="CofD"/>
    <property type="match status" value="1"/>
</dbReference>
<comment type="function">
    <text evidence="3">Catalyzes the transfer of the 2-phospholactate moiety from (2S)-lactyl-2-diphospho-5'-guanosine to 7,8-didemethyl-8-hydroxy-5-deazariboflavin (FO) with the formation of oxidized coenzyme F420-0 and GMP.</text>
</comment>
<evidence type="ECO:0000256" key="3">
    <source>
        <dbReference type="HAMAP-Rule" id="MF_01257"/>
    </source>
</evidence>
<comment type="cofactor">
    <cofactor evidence="3">
        <name>Mg(2+)</name>
        <dbReference type="ChEBI" id="CHEBI:18420"/>
    </cofactor>
</comment>
<comment type="pathway">
    <text evidence="3">Cofactor biosynthesis; coenzyme F420 biosynthesis.</text>
</comment>
<dbReference type="NCBIfam" id="TIGR01819">
    <property type="entry name" value="F420_cofD"/>
    <property type="match status" value="1"/>
</dbReference>
<dbReference type="Gene3D" id="3.40.50.10680">
    <property type="entry name" value="CofD-like domains"/>
    <property type="match status" value="1"/>
</dbReference>
<dbReference type="PANTHER" id="PTHR43007:SF1">
    <property type="entry name" value="2-PHOSPHO-L-LACTATE TRANSFERASE"/>
    <property type="match status" value="1"/>
</dbReference>
<name>A0A7G9YUY1_9EURY</name>
<dbReference type="GO" id="GO:0043743">
    <property type="term" value="F:LPPG:FO 2-phospho-L-lactate transferase activity"/>
    <property type="evidence" value="ECO:0007669"/>
    <property type="project" value="UniProtKB-EC"/>
</dbReference>
<keyword evidence="1 3" id="KW-0808">Transferase</keyword>
<sequence>MIILSGGTGTPKLLVGLKRVFEEEEEELNIIVNTAEDVWISGNLVCPDIDSVLYALAGVIDEQKWWGIRDDGFVTHTALKKLNHDESMMLGDRDRATHIIRSELLRQGKRLTEATALLARSFGIAAKIKILPMADAPGAVSTRVHTPEGELHFQDFWVLKKGEPEVSDVSFDGIEEVKPSEEVMNVLNSGSEEVVLIGPSNSITSIGPILSLEGVREQLKRKRVVAISPIVGNEPVSGPAGKFMQAKGFEVSPYGVFKCYEDFLDVLIIDTGDECTVRDKNVEIVKTDIMIRNGEDSEKLATFLESVFNYSHSKNY</sequence>
<dbReference type="InterPro" id="IPR038136">
    <property type="entry name" value="CofD-like_dom_sf"/>
</dbReference>
<dbReference type="SUPFAM" id="SSF142338">
    <property type="entry name" value="CofD-like"/>
    <property type="match status" value="1"/>
</dbReference>
<dbReference type="GO" id="GO:0000287">
    <property type="term" value="F:magnesium ion binding"/>
    <property type="evidence" value="ECO:0007669"/>
    <property type="project" value="InterPro"/>
</dbReference>
<dbReference type="EC" id="2.7.8.28" evidence="3"/>
<comment type="subunit">
    <text evidence="3">Homodimer.</text>
</comment>
<dbReference type="GO" id="GO:0052645">
    <property type="term" value="P:F420-0 metabolic process"/>
    <property type="evidence" value="ECO:0007669"/>
    <property type="project" value="UniProtKB-UniRule"/>
</dbReference>
<dbReference type="PANTHER" id="PTHR43007">
    <property type="entry name" value="2-PHOSPHO-L-LACTATE TRANSFERASE"/>
    <property type="match status" value="1"/>
</dbReference>
<organism evidence="4">
    <name type="scientific">Candidatus Methanophagaceae archaeon ANME-1 ERB6</name>
    <dbReference type="NCBI Taxonomy" id="2759912"/>
    <lineage>
        <taxon>Archaea</taxon>
        <taxon>Methanobacteriati</taxon>
        <taxon>Methanobacteriota</taxon>
        <taxon>Stenosarchaea group</taxon>
        <taxon>Methanomicrobia</taxon>
        <taxon>Candidatus Methanophagales</taxon>
        <taxon>Candidatus Methanophagaceae</taxon>
    </lineage>
</organism>
<feature type="binding site" evidence="3">
    <location>
        <position position="50"/>
    </location>
    <ligand>
        <name>7,8-didemethyl-8-hydroxy-5-deazariboflavin</name>
        <dbReference type="ChEBI" id="CHEBI:59904"/>
    </ligand>
</feature>
<proteinExistence type="inferred from homology"/>
<keyword evidence="2 3" id="KW-0460">Magnesium</keyword>
<dbReference type="InterPro" id="IPR010115">
    <property type="entry name" value="FbiA/CofD"/>
</dbReference>
<reference evidence="4" key="1">
    <citation type="submission" date="2020-06" db="EMBL/GenBank/DDBJ databases">
        <title>Unique genomic features of the anaerobic methanotrophic archaea.</title>
        <authorList>
            <person name="Chadwick G.L."/>
            <person name="Skennerton C.T."/>
            <person name="Laso-Perez R."/>
            <person name="Leu A.O."/>
            <person name="Speth D.R."/>
            <person name="Yu H."/>
            <person name="Morgan-Lang C."/>
            <person name="Hatzenpichler R."/>
            <person name="Goudeau D."/>
            <person name="Malmstrom R."/>
            <person name="Brazelton W.J."/>
            <person name="Woyke T."/>
            <person name="Hallam S.J."/>
            <person name="Tyson G.W."/>
            <person name="Wegener G."/>
            <person name="Boetius A."/>
            <person name="Orphan V."/>
        </authorList>
    </citation>
    <scope>NUCLEOTIDE SEQUENCE</scope>
</reference>
<evidence type="ECO:0000313" key="4">
    <source>
        <dbReference type="EMBL" id="QNO51815.1"/>
    </source>
</evidence>
<protein>
    <recommendedName>
        <fullName evidence="3">2-phospho-L-lactate transferase</fullName>
        <ecNumber evidence="3">2.7.8.28</ecNumber>
    </recommendedName>
    <alternativeName>
        <fullName evidence="3">EPPG:FO PEP transferase</fullName>
    </alternativeName>
</protein>
<evidence type="ECO:0000256" key="2">
    <source>
        <dbReference type="ARBA" id="ARBA00022842"/>
    </source>
</evidence>
<dbReference type="CDD" id="cd07186">
    <property type="entry name" value="CofD_like"/>
    <property type="match status" value="1"/>
</dbReference>
<evidence type="ECO:0000256" key="1">
    <source>
        <dbReference type="ARBA" id="ARBA00022679"/>
    </source>
</evidence>
<dbReference type="AlphaFoldDB" id="A0A7G9YUY1"/>
<dbReference type="Gene3D" id="1.10.8.240">
    <property type="entry name" value="CofD-like domain"/>
    <property type="match status" value="1"/>
</dbReference>
<dbReference type="EMBL" id="MT631478">
    <property type="protein sequence ID" value="QNO51815.1"/>
    <property type="molecule type" value="Genomic_DNA"/>
</dbReference>
<dbReference type="UniPathway" id="UPA00071"/>
<keyword evidence="4" id="KW-0670">Pyruvate</keyword>
<comment type="catalytic activity">
    <reaction evidence="3">
        <text>(2S)-lactyl-2-diphospho-5'-guanosine + 7,8-didemethyl-8-hydroxy-5-deazariboflavin = oxidized coenzyme F420-0 + GMP + H(+)</text>
        <dbReference type="Rhea" id="RHEA:63444"/>
        <dbReference type="ChEBI" id="CHEBI:15378"/>
        <dbReference type="ChEBI" id="CHEBI:58115"/>
        <dbReference type="ChEBI" id="CHEBI:59435"/>
        <dbReference type="ChEBI" id="CHEBI:59904"/>
        <dbReference type="ChEBI" id="CHEBI:59907"/>
        <dbReference type="EC" id="2.7.8.28"/>
    </reaction>
</comment>
<comment type="caution">
    <text evidence="3">Lacks conserved residue(s) required for the propagation of feature annotation.</text>
</comment>